<name>A0AAW6H2H2_BACUN</name>
<organism evidence="2 3">
    <name type="scientific">Bacteroides uniformis</name>
    <dbReference type="NCBI Taxonomy" id="820"/>
    <lineage>
        <taxon>Bacteria</taxon>
        <taxon>Pseudomonadati</taxon>
        <taxon>Bacteroidota</taxon>
        <taxon>Bacteroidia</taxon>
        <taxon>Bacteroidales</taxon>
        <taxon>Bacteroidaceae</taxon>
        <taxon>Bacteroides</taxon>
    </lineage>
</organism>
<dbReference type="EMBL" id="JAQNSI010000289">
    <property type="protein sequence ID" value="MDC1900986.1"/>
    <property type="molecule type" value="Genomic_DNA"/>
</dbReference>
<accession>A0AAW6H2H2</accession>
<keyword evidence="1" id="KW-0812">Transmembrane</keyword>
<keyword evidence="1" id="KW-0472">Membrane</keyword>
<feature type="non-terminal residue" evidence="2">
    <location>
        <position position="66"/>
    </location>
</feature>
<proteinExistence type="predicted"/>
<dbReference type="Proteomes" id="UP001222603">
    <property type="component" value="Unassembled WGS sequence"/>
</dbReference>
<comment type="caution">
    <text evidence="2">The sequence shown here is derived from an EMBL/GenBank/DDBJ whole genome shotgun (WGS) entry which is preliminary data.</text>
</comment>
<dbReference type="AlphaFoldDB" id="A0AAW6H2H2"/>
<evidence type="ECO:0000256" key="1">
    <source>
        <dbReference type="SAM" id="Phobius"/>
    </source>
</evidence>
<sequence>MESRNKLLKSLRLQPLLAKIAVGYMAKIVVISGIIYVGICEWKETKAREMEVRMINRKKHEINDIY</sequence>
<keyword evidence="1" id="KW-1133">Transmembrane helix</keyword>
<gene>
    <name evidence="2" type="ORF">POZ10_10170</name>
</gene>
<evidence type="ECO:0000313" key="3">
    <source>
        <dbReference type="Proteomes" id="UP001222603"/>
    </source>
</evidence>
<evidence type="ECO:0000313" key="2">
    <source>
        <dbReference type="EMBL" id="MDC1900986.1"/>
    </source>
</evidence>
<reference evidence="2" key="1">
    <citation type="submission" date="2022-10" db="EMBL/GenBank/DDBJ databases">
        <title>Human gut microbiome strain richness.</title>
        <authorList>
            <person name="Chen-Liaw A."/>
        </authorList>
    </citation>
    <scope>NUCLEOTIDE SEQUENCE</scope>
    <source>
        <strain evidence="2">1001713st1_F9_1001713B170221_170320</strain>
    </source>
</reference>
<feature type="transmembrane region" description="Helical" evidence="1">
    <location>
        <begin position="20"/>
        <end position="40"/>
    </location>
</feature>
<protein>
    <submittedName>
        <fullName evidence="2">Uncharacterized protein</fullName>
    </submittedName>
</protein>